<protein>
    <submittedName>
        <fullName evidence="2">DUF2141 domain-containing protein</fullName>
    </submittedName>
</protein>
<feature type="signal peptide" evidence="1">
    <location>
        <begin position="1"/>
        <end position="18"/>
    </location>
</feature>
<organism evidence="2 3">
    <name type="scientific">Neolewinella litorea</name>
    <dbReference type="NCBI Taxonomy" id="2562452"/>
    <lineage>
        <taxon>Bacteria</taxon>
        <taxon>Pseudomonadati</taxon>
        <taxon>Bacteroidota</taxon>
        <taxon>Saprospiria</taxon>
        <taxon>Saprospirales</taxon>
        <taxon>Lewinellaceae</taxon>
        <taxon>Neolewinella</taxon>
    </lineage>
</organism>
<evidence type="ECO:0000256" key="1">
    <source>
        <dbReference type="SAM" id="SignalP"/>
    </source>
</evidence>
<dbReference type="RefSeq" id="WP_136459926.1">
    <property type="nucleotide sequence ID" value="NZ_SRSF01000006.1"/>
</dbReference>
<dbReference type="InterPro" id="IPR018673">
    <property type="entry name" value="DUF2141"/>
</dbReference>
<evidence type="ECO:0000313" key="2">
    <source>
        <dbReference type="EMBL" id="THH37734.1"/>
    </source>
</evidence>
<dbReference type="AlphaFoldDB" id="A0A4S4NDZ1"/>
<accession>A0A4S4NDZ1</accession>
<evidence type="ECO:0000313" key="3">
    <source>
        <dbReference type="Proteomes" id="UP000308528"/>
    </source>
</evidence>
<feature type="chain" id="PRO_5020731367" evidence="1">
    <location>
        <begin position="19"/>
        <end position="145"/>
    </location>
</feature>
<keyword evidence="1" id="KW-0732">Signal</keyword>
<sequence length="145" mass="16338">MKLPLLILFLLFFGTATTPPGGGERATLVLQIDNIRSDQGSLWVGIYESENDFLDRHRARLVQQPVRAAGSARLAIDELRVGKAYAIAVFHDVNDNGELDTNFLGLPAEPYALSRPLQSWFRKPRFEEMSFVFRPEVGLPPLELR</sequence>
<keyword evidence="3" id="KW-1185">Reference proteome</keyword>
<proteinExistence type="predicted"/>
<name>A0A4S4NDZ1_9BACT</name>
<dbReference type="EMBL" id="SRSF01000006">
    <property type="protein sequence ID" value="THH37734.1"/>
    <property type="molecule type" value="Genomic_DNA"/>
</dbReference>
<gene>
    <name evidence="2" type="ORF">E4021_13655</name>
</gene>
<reference evidence="2 3" key="1">
    <citation type="submission" date="2019-04" db="EMBL/GenBank/DDBJ databases">
        <title>Lewinella litorea sp. nov., isolated from a marine sand.</title>
        <authorList>
            <person name="Yoon J.-H."/>
        </authorList>
    </citation>
    <scope>NUCLEOTIDE SEQUENCE [LARGE SCALE GENOMIC DNA]</scope>
    <source>
        <strain evidence="2 3">HSMS-39</strain>
    </source>
</reference>
<comment type="caution">
    <text evidence="2">The sequence shown here is derived from an EMBL/GenBank/DDBJ whole genome shotgun (WGS) entry which is preliminary data.</text>
</comment>
<dbReference type="Pfam" id="PF09912">
    <property type="entry name" value="DUF2141"/>
    <property type="match status" value="1"/>
</dbReference>
<dbReference type="OrthoDB" id="9788332at2"/>
<dbReference type="Proteomes" id="UP000308528">
    <property type="component" value="Unassembled WGS sequence"/>
</dbReference>